<name>A0ABD3QTJ7_9STRA</name>
<evidence type="ECO:0000313" key="2">
    <source>
        <dbReference type="EMBL" id="KAL3803778.1"/>
    </source>
</evidence>
<organism evidence="2 3">
    <name type="scientific">Cyclotella atomus</name>
    <dbReference type="NCBI Taxonomy" id="382360"/>
    <lineage>
        <taxon>Eukaryota</taxon>
        <taxon>Sar</taxon>
        <taxon>Stramenopiles</taxon>
        <taxon>Ochrophyta</taxon>
        <taxon>Bacillariophyta</taxon>
        <taxon>Coscinodiscophyceae</taxon>
        <taxon>Thalassiosirophycidae</taxon>
        <taxon>Stephanodiscales</taxon>
        <taxon>Stephanodiscaceae</taxon>
        <taxon>Cyclotella</taxon>
    </lineage>
</organism>
<keyword evidence="1" id="KW-0472">Membrane</keyword>
<sequence>MPHPHLSQMEYEMTESFAGAIQRGNSRPLSNNKTQAPFFLKILLVLFVFVGLLIKLDIHIDTVLLMNSKGKELKKVSSNSVADMASVSDDGGSITNGAAWKYMRWQLDGSVEDNCIPGFHLAETNLTCGLSVNDNDVTWLSVRHEGIDYCAGVEFMPNTCVEPMYGFWALPGEDTSVIPPLPRRFGIGGSEDNISRSRCRTMKDFLDNGTLTGRGEYHPPEWVQSVADASSIANRLSVYDVEYVPFACSSVPLSPFLWTEYAKCQTTITMYGDSHIRNLFIATVFGLRGVDMFAEAHADAEKKDSGIIYSYEWRLHNDGSADDKFEYHDGTNFANSTYKVSHCSCDMNVRRCLRIFFVWAPLFREQLNTFHFVREWETDLLIVEPGNSYESTAILDENWKAELDKLLVEDKKLRLGVLHWPWGKHPVNERREAIQSWFANSSYADRTAYMRQDDITFPPEYIQGRYTFHFACGLSQVNVKNDQIAALEPCTDVVDTTFIRALTTVLFGAFLDQDE</sequence>
<keyword evidence="1" id="KW-0812">Transmembrane</keyword>
<accession>A0ABD3QTJ7</accession>
<protein>
    <submittedName>
        <fullName evidence="2">Uncharacterized protein</fullName>
    </submittedName>
</protein>
<comment type="caution">
    <text evidence="2">The sequence shown here is derived from an EMBL/GenBank/DDBJ whole genome shotgun (WGS) entry which is preliminary data.</text>
</comment>
<keyword evidence="1" id="KW-1133">Transmembrane helix</keyword>
<keyword evidence="3" id="KW-1185">Reference proteome</keyword>
<feature type="transmembrane region" description="Helical" evidence="1">
    <location>
        <begin position="38"/>
        <end position="56"/>
    </location>
</feature>
<dbReference type="Proteomes" id="UP001530400">
    <property type="component" value="Unassembled WGS sequence"/>
</dbReference>
<reference evidence="2 3" key="1">
    <citation type="submission" date="2024-10" db="EMBL/GenBank/DDBJ databases">
        <title>Updated reference genomes for cyclostephanoid diatoms.</title>
        <authorList>
            <person name="Roberts W.R."/>
            <person name="Alverson A.J."/>
        </authorList>
    </citation>
    <scope>NUCLEOTIDE SEQUENCE [LARGE SCALE GENOMIC DNA]</scope>
    <source>
        <strain evidence="2 3">AJA010-31</strain>
    </source>
</reference>
<evidence type="ECO:0000313" key="3">
    <source>
        <dbReference type="Proteomes" id="UP001530400"/>
    </source>
</evidence>
<proteinExistence type="predicted"/>
<gene>
    <name evidence="2" type="ORF">ACHAWO_002923</name>
</gene>
<dbReference type="AlphaFoldDB" id="A0ABD3QTJ7"/>
<dbReference type="EMBL" id="JALLPJ020000063">
    <property type="protein sequence ID" value="KAL3803778.1"/>
    <property type="molecule type" value="Genomic_DNA"/>
</dbReference>
<evidence type="ECO:0000256" key="1">
    <source>
        <dbReference type="SAM" id="Phobius"/>
    </source>
</evidence>